<name>A0AA49Q062_9BACT</name>
<dbReference type="SUPFAM" id="SSF52151">
    <property type="entry name" value="FabD/lysophospholipase-like"/>
    <property type="match status" value="1"/>
</dbReference>
<dbReference type="CDD" id="cd07205">
    <property type="entry name" value="Pat_PNPLA6_PNPLA7_NTE1_like"/>
    <property type="match status" value="1"/>
</dbReference>
<feature type="short sequence motif" description="GXGXXG" evidence="4">
    <location>
        <begin position="9"/>
        <end position="14"/>
    </location>
</feature>
<accession>A0AA49Q062</accession>
<organism evidence="6">
    <name type="scientific">Roseihalotalea indica</name>
    <dbReference type="NCBI Taxonomy" id="2867963"/>
    <lineage>
        <taxon>Bacteria</taxon>
        <taxon>Pseudomonadati</taxon>
        <taxon>Bacteroidota</taxon>
        <taxon>Cytophagia</taxon>
        <taxon>Cytophagales</taxon>
        <taxon>Catalimonadaceae</taxon>
        <taxon>Roseihalotalea</taxon>
    </lineage>
</organism>
<evidence type="ECO:0000259" key="5">
    <source>
        <dbReference type="PROSITE" id="PS51635"/>
    </source>
</evidence>
<keyword evidence="1 4" id="KW-0378">Hydrolase</keyword>
<evidence type="ECO:0000256" key="1">
    <source>
        <dbReference type="ARBA" id="ARBA00022801"/>
    </source>
</evidence>
<evidence type="ECO:0000313" key="6">
    <source>
        <dbReference type="EMBL" id="WKN40191.1"/>
    </source>
</evidence>
<evidence type="ECO:0000256" key="4">
    <source>
        <dbReference type="PROSITE-ProRule" id="PRU01161"/>
    </source>
</evidence>
<reference evidence="6" key="1">
    <citation type="journal article" date="2023" name="Comput. Struct. Biotechnol. J.">
        <title>Discovery of a novel marine Bacteroidetes with a rich repertoire of carbohydrate-active enzymes.</title>
        <authorList>
            <person name="Chen B."/>
            <person name="Liu G."/>
            <person name="Chen Q."/>
            <person name="Wang H."/>
            <person name="Liu L."/>
            <person name="Tang K."/>
        </authorList>
    </citation>
    <scope>NUCLEOTIDE SEQUENCE</scope>
    <source>
        <strain evidence="6">TK19036</strain>
    </source>
</reference>
<feature type="short sequence motif" description="DGA/G" evidence="4">
    <location>
        <begin position="150"/>
        <end position="152"/>
    </location>
</feature>
<feature type="active site" description="Nucleophile" evidence="4">
    <location>
        <position position="38"/>
    </location>
</feature>
<dbReference type="GO" id="GO:0016042">
    <property type="term" value="P:lipid catabolic process"/>
    <property type="evidence" value="ECO:0007669"/>
    <property type="project" value="UniProtKB-UniRule"/>
</dbReference>
<dbReference type="PANTHER" id="PTHR14226:SF78">
    <property type="entry name" value="SLR0060 PROTEIN"/>
    <property type="match status" value="1"/>
</dbReference>
<keyword evidence="2 4" id="KW-0442">Lipid degradation</keyword>
<dbReference type="PROSITE" id="PS51635">
    <property type="entry name" value="PNPLA"/>
    <property type="match status" value="1"/>
</dbReference>
<dbReference type="Gene3D" id="3.40.1090.10">
    <property type="entry name" value="Cytosolic phospholipase A2 catalytic domain"/>
    <property type="match status" value="1"/>
</dbReference>
<keyword evidence="3 4" id="KW-0443">Lipid metabolism</keyword>
<evidence type="ECO:0000256" key="2">
    <source>
        <dbReference type="ARBA" id="ARBA00022963"/>
    </source>
</evidence>
<dbReference type="EMBL" id="CP120682">
    <property type="protein sequence ID" value="WKN40191.1"/>
    <property type="molecule type" value="Genomic_DNA"/>
</dbReference>
<reference evidence="6" key="2">
    <citation type="journal article" date="2024" name="Antonie Van Leeuwenhoek">
        <title>Roseihalotalea indica gen. nov., sp. nov., a halophilic Bacteroidetes from mesopelagic Southwest Indian Ocean with higher carbohydrate metabolic potential.</title>
        <authorList>
            <person name="Chen B."/>
            <person name="Zhang M."/>
            <person name="Lin D."/>
            <person name="Ye J."/>
            <person name="Tang K."/>
        </authorList>
    </citation>
    <scope>NUCLEOTIDE SEQUENCE</scope>
    <source>
        <strain evidence="6">TK19036</strain>
    </source>
</reference>
<feature type="domain" description="PNPLA" evidence="5">
    <location>
        <begin position="5"/>
        <end position="163"/>
    </location>
</feature>
<sequence>MKLGLVLSGGGSRGIAHLGILKVLDEIGIQIDAIAGSSSGAIAGALYASGYSPDDILEIIQETSFLKLIRPAISKTGLLKMDSAEWLYTKYIKKNTFEDLHTPLTLTATDLCRGRTVYFSKGELIRPLMASTCIPVVFEPISVNGKLFVDGGLLNNFPAEALVGTCDKIIGLHCNPVDDTFTVMNMKTMLERTFLLTINANAYSRRKYCDFFIEPPNLKTYKVFDLGRAEEIFQIGYDYAKTLEEELTRFWNNLQTTT</sequence>
<feature type="active site" description="Proton acceptor" evidence="4">
    <location>
        <position position="150"/>
    </location>
</feature>
<dbReference type="PANTHER" id="PTHR14226">
    <property type="entry name" value="NEUROPATHY TARGET ESTERASE/SWISS CHEESE D.MELANOGASTER"/>
    <property type="match status" value="1"/>
</dbReference>
<feature type="short sequence motif" description="GXSXG" evidence="4">
    <location>
        <begin position="36"/>
        <end position="40"/>
    </location>
</feature>
<dbReference type="GO" id="GO:0016787">
    <property type="term" value="F:hydrolase activity"/>
    <property type="evidence" value="ECO:0007669"/>
    <property type="project" value="UniProtKB-UniRule"/>
</dbReference>
<dbReference type="InterPro" id="IPR050301">
    <property type="entry name" value="NTE"/>
</dbReference>
<dbReference type="AlphaFoldDB" id="A0AA49Q062"/>
<dbReference type="Pfam" id="PF01734">
    <property type="entry name" value="Patatin"/>
    <property type="match status" value="1"/>
</dbReference>
<dbReference type="InterPro" id="IPR016035">
    <property type="entry name" value="Acyl_Trfase/lysoPLipase"/>
</dbReference>
<gene>
    <name evidence="6" type="ORF">K4G66_15965</name>
</gene>
<proteinExistence type="predicted"/>
<evidence type="ECO:0000256" key="3">
    <source>
        <dbReference type="ARBA" id="ARBA00023098"/>
    </source>
</evidence>
<dbReference type="InterPro" id="IPR002641">
    <property type="entry name" value="PNPLA_dom"/>
</dbReference>
<protein>
    <submittedName>
        <fullName evidence="6">Patatin-like phospholipase family protein</fullName>
    </submittedName>
</protein>